<proteinExistence type="predicted"/>
<sequence length="179" mass="20964">MQDLFCENRITGEVLIFNSCDINDEEILTIVGKLLGATEATNFWMFGHRSRNFHFKKEFVQSASEKKLKGLGFPGKCDFFDDDLSATEYVFVPLERCHISECALRRFLEDLFECRRDIVNIYVTLQKKIDVDRLLNNLPSIEKTSEREWNLRNIRGSPVLSTYYSTSHLTIVNINRRRK</sequence>
<organism evidence="1 2">
    <name type="scientific">Heterorhabditis bacteriophora</name>
    <name type="common">Entomopathogenic nematode worm</name>
    <dbReference type="NCBI Taxonomy" id="37862"/>
    <lineage>
        <taxon>Eukaryota</taxon>
        <taxon>Metazoa</taxon>
        <taxon>Ecdysozoa</taxon>
        <taxon>Nematoda</taxon>
        <taxon>Chromadorea</taxon>
        <taxon>Rhabditida</taxon>
        <taxon>Rhabditina</taxon>
        <taxon>Rhabditomorpha</taxon>
        <taxon>Strongyloidea</taxon>
        <taxon>Heterorhabditidae</taxon>
        <taxon>Heterorhabditis</taxon>
    </lineage>
</organism>
<dbReference type="AlphaFoldDB" id="A0A1I7W6E5"/>
<dbReference type="Proteomes" id="UP000095283">
    <property type="component" value="Unplaced"/>
</dbReference>
<reference evidence="2" key="1">
    <citation type="submission" date="2016-11" db="UniProtKB">
        <authorList>
            <consortium name="WormBaseParasite"/>
        </authorList>
    </citation>
    <scope>IDENTIFICATION</scope>
</reference>
<protein>
    <submittedName>
        <fullName evidence="2">Uncharacterized protein</fullName>
    </submittedName>
</protein>
<evidence type="ECO:0000313" key="2">
    <source>
        <dbReference type="WBParaSite" id="Hba_00203"/>
    </source>
</evidence>
<dbReference type="WBParaSite" id="Hba_00203">
    <property type="protein sequence ID" value="Hba_00203"/>
    <property type="gene ID" value="Hba_00203"/>
</dbReference>
<name>A0A1I7W6E5_HETBA</name>
<keyword evidence="1" id="KW-1185">Reference proteome</keyword>
<accession>A0A1I7W6E5</accession>
<evidence type="ECO:0000313" key="1">
    <source>
        <dbReference type="Proteomes" id="UP000095283"/>
    </source>
</evidence>